<keyword evidence="3" id="KW-1185">Reference proteome</keyword>
<dbReference type="PANTHER" id="PTHR46810:SF1">
    <property type="entry name" value="INACTIVE POLYGLYCYLASE TTLL10"/>
    <property type="match status" value="1"/>
</dbReference>
<dbReference type="OrthoDB" id="202825at2759"/>
<reference evidence="2" key="1">
    <citation type="submission" date="2022-07" db="EMBL/GenBank/DDBJ databases">
        <title>Chromosome-level genome of Muraenolepis orangiensis.</title>
        <authorList>
            <person name="Kim J."/>
        </authorList>
    </citation>
    <scope>NUCLEOTIDE SEQUENCE</scope>
    <source>
        <strain evidence="2">KU_S4_2022</strain>
        <tissue evidence="2">Muscle</tissue>
    </source>
</reference>
<feature type="region of interest" description="Disordered" evidence="1">
    <location>
        <begin position="440"/>
        <end position="611"/>
    </location>
</feature>
<dbReference type="GO" id="GO:0070737">
    <property type="term" value="F:protein-glycine ligase activity, elongating"/>
    <property type="evidence" value="ECO:0007669"/>
    <property type="project" value="TreeGrafter"/>
</dbReference>
<evidence type="ECO:0000313" key="3">
    <source>
        <dbReference type="Proteomes" id="UP001148018"/>
    </source>
</evidence>
<feature type="compositionally biased region" description="Basic residues" evidence="1">
    <location>
        <begin position="542"/>
        <end position="552"/>
    </location>
</feature>
<accession>A0A9Q0I7D9</accession>
<comment type="caution">
    <text evidence="2">The sequence shown here is derived from an EMBL/GenBank/DDBJ whole genome shotgun (WGS) entry which is preliminary data.</text>
</comment>
<name>A0A9Q0I7D9_9TELE</name>
<feature type="compositionally biased region" description="Basic and acidic residues" evidence="1">
    <location>
        <begin position="502"/>
        <end position="521"/>
    </location>
</feature>
<proteinExistence type="predicted"/>
<evidence type="ECO:0000256" key="1">
    <source>
        <dbReference type="SAM" id="MobiDB-lite"/>
    </source>
</evidence>
<dbReference type="SUPFAM" id="SSF56059">
    <property type="entry name" value="Glutathione synthetase ATP-binding domain-like"/>
    <property type="match status" value="1"/>
</dbReference>
<evidence type="ECO:0008006" key="4">
    <source>
        <dbReference type="Google" id="ProtNLM"/>
    </source>
</evidence>
<dbReference type="PANTHER" id="PTHR46810">
    <property type="entry name" value="INACTIVE POLYGLYCYLASE TTLL10"/>
    <property type="match status" value="1"/>
</dbReference>
<protein>
    <recommendedName>
        <fullName evidence="4">Tubulin tyrosine ligase-like family, member 10</fullName>
    </recommendedName>
</protein>
<dbReference type="Proteomes" id="UP001148018">
    <property type="component" value="Unassembled WGS sequence"/>
</dbReference>
<sequence length="611" mass="69104">MRLFSGGYLTCSSYRDLSRNRKSSNHRGQSIKAKEPSDPRGPFYYVGGANGAKIVISYCEDQGWQRLHDQHRHDYQLKWCEAKSRATYLHFREGQQLLYQIPNNTLLTTKIGLLSSLRDYERVSAKVNAPRLRRLKMEQFFPDTFRLDVREERELFFAQQNGVEGGEPGGCVWICKPSGMNQGRGIFLLKTPGDVADLRLRLEQQESSRSHGGRRAHVRPPQAYIAQRYVNNPLLLEGKKFDVRSYLLIACTDPYVVLFRHGYARLTCEPYDPRSDNLTAHLTNQCMQKKNPLYSLLKEDTVWSMEKLNDYVNDRYSVAKALPRDWITGDFARFMQRVVVQCFSAVKSKLDRKLGLFDLIGCDFLIDEEFKVWLLEMNCNPALHTNCGVLQDVVPRMLVETLDLTLEIFSKRLCGQPILPLASQRDFVLLYSAAAPLTCTSPPGGKRRTSRGVQRVLRGTSPQNTTTTTTTTPTRKHDPAPHHRRSLGNPNRAVTSHVSGKVSEEIGKDDTSNSKATKRELAPGGRPETLSRRASALPLKSPKPRVKPRLKKCSWPPAERSDRPKKLSISGGDQQRKRASATSPPTTRRLSEGTGGSPEERPGGSLTQHRQ</sequence>
<dbReference type="InterPro" id="IPR027752">
    <property type="entry name" value="TTLL10"/>
</dbReference>
<feature type="compositionally biased region" description="Polar residues" evidence="1">
    <location>
        <begin position="488"/>
        <end position="498"/>
    </location>
</feature>
<dbReference type="EMBL" id="JANIIK010000115">
    <property type="protein sequence ID" value="KAJ3589707.1"/>
    <property type="molecule type" value="Genomic_DNA"/>
</dbReference>
<gene>
    <name evidence="2" type="ORF">NHX12_010550</name>
</gene>
<dbReference type="Gene3D" id="3.30.470.20">
    <property type="entry name" value="ATP-grasp fold, B domain"/>
    <property type="match status" value="1"/>
</dbReference>
<evidence type="ECO:0000313" key="2">
    <source>
        <dbReference type="EMBL" id="KAJ3589707.1"/>
    </source>
</evidence>
<dbReference type="AlphaFoldDB" id="A0A9Q0I7D9"/>
<dbReference type="InterPro" id="IPR004344">
    <property type="entry name" value="TTL/TTLL_fam"/>
</dbReference>
<organism evidence="2 3">
    <name type="scientific">Muraenolepis orangiensis</name>
    <name type="common">Patagonian moray cod</name>
    <dbReference type="NCBI Taxonomy" id="630683"/>
    <lineage>
        <taxon>Eukaryota</taxon>
        <taxon>Metazoa</taxon>
        <taxon>Chordata</taxon>
        <taxon>Craniata</taxon>
        <taxon>Vertebrata</taxon>
        <taxon>Euteleostomi</taxon>
        <taxon>Actinopterygii</taxon>
        <taxon>Neopterygii</taxon>
        <taxon>Teleostei</taxon>
        <taxon>Neoteleostei</taxon>
        <taxon>Acanthomorphata</taxon>
        <taxon>Zeiogadaria</taxon>
        <taxon>Gadariae</taxon>
        <taxon>Gadiformes</taxon>
        <taxon>Muraenolepidoidei</taxon>
        <taxon>Muraenolepididae</taxon>
        <taxon>Muraenolepis</taxon>
    </lineage>
</organism>
<dbReference type="Pfam" id="PF03133">
    <property type="entry name" value="TTL"/>
    <property type="match status" value="1"/>
</dbReference>
<dbReference type="PROSITE" id="PS51221">
    <property type="entry name" value="TTL"/>
    <property type="match status" value="1"/>
</dbReference>